<feature type="compositionally biased region" description="Polar residues" evidence="1">
    <location>
        <begin position="176"/>
        <end position="200"/>
    </location>
</feature>
<reference evidence="2" key="1">
    <citation type="journal article" date="2020" name="Fungal Divers.">
        <title>Resolving the Mortierellaceae phylogeny through synthesis of multi-gene phylogenetics and phylogenomics.</title>
        <authorList>
            <person name="Vandepol N."/>
            <person name="Liber J."/>
            <person name="Desiro A."/>
            <person name="Na H."/>
            <person name="Kennedy M."/>
            <person name="Barry K."/>
            <person name="Grigoriev I.V."/>
            <person name="Miller A.N."/>
            <person name="O'Donnell K."/>
            <person name="Stajich J.E."/>
            <person name="Bonito G."/>
        </authorList>
    </citation>
    <scope>NUCLEOTIDE SEQUENCE</scope>
    <source>
        <strain evidence="2">NRRL 2769</strain>
    </source>
</reference>
<dbReference type="Pfam" id="PF09786">
    <property type="entry name" value="CytochromB561_N"/>
    <property type="match status" value="1"/>
</dbReference>
<organism evidence="2 3">
    <name type="scientific">Entomortierella chlamydospora</name>
    <dbReference type="NCBI Taxonomy" id="101097"/>
    <lineage>
        <taxon>Eukaryota</taxon>
        <taxon>Fungi</taxon>
        <taxon>Fungi incertae sedis</taxon>
        <taxon>Mucoromycota</taxon>
        <taxon>Mortierellomycotina</taxon>
        <taxon>Mortierellomycetes</taxon>
        <taxon>Mortierellales</taxon>
        <taxon>Mortierellaceae</taxon>
        <taxon>Entomortierella</taxon>
    </lineage>
</organism>
<sequence>MAEQAPSRLSKSRLNHEADEEEETFLREPAPVPPPEDFFKAPAKSFDINSIPHHKDEFGIAIRKQQNDELGEDNEEEQSLQSSLPGSLKVHPFASAIQTNRTRSESSVQGEQEVENDLVGMRHQFPGSLIDPSFRGDQIGAVNTIRKSTNWNTQSSTRGDATLETTEDIYPNIQKDQSSNEHLNSNGVQQEATTSTSLFPRTQDDQRLVLSGPLGSIPYQEPNDEEEDIMAPLPPLSEISIMPPLRDETGLPFSSTVAAESTFLENANLQRWDLFDNSQSDVYLDDGFIFPRNQGSRSLETHDTKHDANSRISPFAAYISSDSQKEVESSGKPNGGLEATSNRDVDRRDDGTGDDKVDVAHILETLAGAAASSELMKKFLDKDSGDETNSTGNAEEVGQPQPSSQKKVTPSSGSALDNHSSSEDGLTFDEGAGVGVGFKPIQETHPVHESIESDSMESEPLSRRFTAAEKGKQVDRDSLPTAEIRDRSVHDFPLIGSINDSDLNEIKEIGGAIFSMLKPSDISKPTAVSPRVSQSEELRTQIYPTAPPEPWASKPLDNRLSQRRPPSATTRTEVSEHDPNLGFMSSARKHTPVVQPAPTGTKSLLSDYPDAASKSATVAQPTVTLPSDPSKAPVLRGHYELPSIKKIDQWKSKHSLAPNSFRRLLINIGALIASNIIMKARIYRSVVTFLSSLLSPLVFYWIEWAVLLLLLFNIAEVIYSYTQSTNNFENLPLTPSQRSLLGLDPIVSKVPGAVPVFKKSATLPHNLAERPIMSTYVSPSHGAFTPTKPSFQKASVASAGLEYKDATIILNKSMSRSFNQSAVQDKADLSRLMRNIEAREELQAEWKSSDADPAKRPFGLHGSFGAPQGSLQTGVDMSVPDLLASVNSRGPVNRYQPALRTTLSKDHTSKTDLQKDGLYVVGYGKVLKNLKVSEHQLDRWAFNLRKWLWNKVVKHVCSEMEIVDAELARQGLSYLDCKSATMFYASVPLPQNTVNGTSSTAAAAPTAPAPLSSSLAWGAASIANTRLPSAFATTQPQQPQLPTSLQDLEARYGESRIVKQRIYLESYLAVPGYANRKYVVERLQAMGPLLTHFIWDSHGVTWDGGKKTWSPDLPSDSQIIMHLFMTYIDSAMPSHPSQVYDRFPFTYKHYVPVDNKPDPTTALQIKQTSKSPPNYSLVVEGSMWEVVPKRLNVWYTMVLFIYMVMKENSGYIGQINIGTQMIGLGDVVEGYDM</sequence>
<protein>
    <submittedName>
        <fullName evidence="2">Uncharacterized protein</fullName>
    </submittedName>
</protein>
<feature type="region of interest" description="Disordered" evidence="1">
    <location>
        <begin position="57"/>
        <end position="86"/>
    </location>
</feature>
<dbReference type="EMBL" id="JAAAID010000256">
    <property type="protein sequence ID" value="KAG0019870.1"/>
    <property type="molecule type" value="Genomic_DNA"/>
</dbReference>
<dbReference type="PANTHER" id="PTHR21780:SF0">
    <property type="entry name" value="TRANSMEMBRANE PROTEIN 209"/>
    <property type="match status" value="1"/>
</dbReference>
<feature type="compositionally biased region" description="Basic and acidic residues" evidence="1">
    <location>
        <begin position="460"/>
        <end position="478"/>
    </location>
</feature>
<evidence type="ECO:0000256" key="1">
    <source>
        <dbReference type="SAM" id="MobiDB-lite"/>
    </source>
</evidence>
<feature type="compositionally biased region" description="Polar residues" evidence="1">
    <location>
        <begin position="400"/>
        <end position="419"/>
    </location>
</feature>
<feature type="region of interest" description="Disordered" evidence="1">
    <location>
        <begin position="523"/>
        <end position="581"/>
    </location>
</feature>
<keyword evidence="3" id="KW-1185">Reference proteome</keyword>
<feature type="region of interest" description="Disordered" evidence="1">
    <location>
        <begin position="320"/>
        <end position="354"/>
    </location>
</feature>
<comment type="caution">
    <text evidence="2">The sequence shown here is derived from an EMBL/GenBank/DDBJ whole genome shotgun (WGS) entry which is preliminary data.</text>
</comment>
<dbReference type="GO" id="GO:0016020">
    <property type="term" value="C:membrane"/>
    <property type="evidence" value="ECO:0007669"/>
    <property type="project" value="TreeGrafter"/>
</dbReference>
<dbReference type="PANTHER" id="PTHR21780">
    <property type="entry name" value="TRANSMEMBRANE PROTEIN 209"/>
    <property type="match status" value="1"/>
</dbReference>
<dbReference type="AlphaFoldDB" id="A0A9P6T2H4"/>
<feature type="region of interest" description="Disordered" evidence="1">
    <location>
        <begin position="382"/>
        <end position="478"/>
    </location>
</feature>
<feature type="region of interest" description="Disordered" evidence="1">
    <location>
        <begin position="176"/>
        <end position="203"/>
    </location>
</feature>
<evidence type="ECO:0000313" key="2">
    <source>
        <dbReference type="EMBL" id="KAG0019870.1"/>
    </source>
</evidence>
<name>A0A9P6T2H4_9FUNG</name>
<evidence type="ECO:0000313" key="3">
    <source>
        <dbReference type="Proteomes" id="UP000703661"/>
    </source>
</evidence>
<feature type="compositionally biased region" description="Basic and acidic residues" evidence="1">
    <location>
        <begin position="299"/>
        <end position="309"/>
    </location>
</feature>
<dbReference type="InterPro" id="IPR019176">
    <property type="entry name" value="Cytochrome_B561-rel"/>
</dbReference>
<accession>A0A9P6T2H4</accession>
<proteinExistence type="predicted"/>
<feature type="region of interest" description="Disordered" evidence="1">
    <location>
        <begin position="1"/>
        <end position="42"/>
    </location>
</feature>
<feature type="compositionally biased region" description="Acidic residues" evidence="1">
    <location>
        <begin position="69"/>
        <end position="78"/>
    </location>
</feature>
<feature type="compositionally biased region" description="Basic and acidic residues" evidence="1">
    <location>
        <begin position="341"/>
        <end position="354"/>
    </location>
</feature>
<feature type="region of interest" description="Disordered" evidence="1">
    <location>
        <begin position="293"/>
        <end position="312"/>
    </location>
</feature>
<gene>
    <name evidence="2" type="ORF">BGZ80_005157</name>
</gene>
<dbReference type="Proteomes" id="UP000703661">
    <property type="component" value="Unassembled WGS sequence"/>
</dbReference>